<dbReference type="GeneID" id="36632275"/>
<proteinExistence type="predicted"/>
<organism evidence="1 2">
    <name type="scientific">Trichoderma harzianum CBS 226.95</name>
    <dbReference type="NCBI Taxonomy" id="983964"/>
    <lineage>
        <taxon>Eukaryota</taxon>
        <taxon>Fungi</taxon>
        <taxon>Dikarya</taxon>
        <taxon>Ascomycota</taxon>
        <taxon>Pezizomycotina</taxon>
        <taxon>Sordariomycetes</taxon>
        <taxon>Hypocreomycetidae</taxon>
        <taxon>Hypocreales</taxon>
        <taxon>Hypocreaceae</taxon>
        <taxon>Trichoderma</taxon>
    </lineage>
</organism>
<dbReference type="EMBL" id="KZ679681">
    <property type="protein sequence ID" value="PTB53818.1"/>
    <property type="molecule type" value="Genomic_DNA"/>
</dbReference>
<protein>
    <submittedName>
        <fullName evidence="1">Uncharacterized protein</fullName>
    </submittedName>
</protein>
<dbReference type="AlphaFoldDB" id="A0A2T4AA73"/>
<dbReference type="RefSeq" id="XP_024773495.1">
    <property type="nucleotide sequence ID" value="XM_024923692.1"/>
</dbReference>
<sequence>MFRRIGDDPTDDRLISFRNAFYHYQFACIMATRYQRNDKGTCRDTSLTEEDREKKMLHKISGLCLDGEERLCLAEILDWVEGRYGRLIDKALEGRPRNDDKGLSSKFKVPSPYFITDSFLQADVVNYFAKRGLRYLQSCLRDELDLKKLREAEKHCNLPFASAEISFIIGLKEGTKSRA</sequence>
<gene>
    <name evidence="1" type="ORF">M431DRAFT_86549</name>
</gene>
<evidence type="ECO:0000313" key="1">
    <source>
        <dbReference type="EMBL" id="PTB53818.1"/>
    </source>
</evidence>
<evidence type="ECO:0000313" key="2">
    <source>
        <dbReference type="Proteomes" id="UP000241690"/>
    </source>
</evidence>
<name>A0A2T4AA73_TRIHA</name>
<reference evidence="1 2" key="1">
    <citation type="submission" date="2016-07" db="EMBL/GenBank/DDBJ databases">
        <title>Multiple horizontal gene transfer events from other fungi enriched the ability of initially mycotrophic Trichoderma (Ascomycota) to feed on dead plant biomass.</title>
        <authorList>
            <consortium name="DOE Joint Genome Institute"/>
            <person name="Aerts A."/>
            <person name="Atanasova L."/>
            <person name="Chenthamara K."/>
            <person name="Zhang J."/>
            <person name="Grujic M."/>
            <person name="Henrissat B."/>
            <person name="Kuo A."/>
            <person name="Salamov A."/>
            <person name="Lipzen A."/>
            <person name="Labutti K."/>
            <person name="Barry K."/>
            <person name="Miao Y."/>
            <person name="Rahimi M.J."/>
            <person name="Shen Q."/>
            <person name="Grigoriev I.V."/>
            <person name="Kubicek C.P."/>
            <person name="Druzhinina I.S."/>
        </authorList>
    </citation>
    <scope>NUCLEOTIDE SEQUENCE [LARGE SCALE GENOMIC DNA]</scope>
    <source>
        <strain evidence="1 2">CBS 226.95</strain>
    </source>
</reference>
<dbReference type="Proteomes" id="UP000241690">
    <property type="component" value="Unassembled WGS sequence"/>
</dbReference>
<accession>A0A2T4AA73</accession>
<keyword evidence="2" id="KW-1185">Reference proteome</keyword>